<dbReference type="OrthoDB" id="5977668at2759"/>
<feature type="region of interest" description="Disordered" evidence="1">
    <location>
        <begin position="1281"/>
        <end position="1363"/>
    </location>
</feature>
<dbReference type="EMBL" id="PQIB02000011">
    <property type="protein sequence ID" value="RLM84634.1"/>
    <property type="molecule type" value="Genomic_DNA"/>
</dbReference>
<feature type="compositionally biased region" description="Basic and acidic residues" evidence="1">
    <location>
        <begin position="1335"/>
        <end position="1344"/>
    </location>
</feature>
<dbReference type="SUPFAM" id="SSF53335">
    <property type="entry name" value="S-adenosyl-L-methionine-dependent methyltransferases"/>
    <property type="match status" value="2"/>
</dbReference>
<dbReference type="Proteomes" id="UP000275267">
    <property type="component" value="Unassembled WGS sequence"/>
</dbReference>
<reference evidence="3" key="1">
    <citation type="journal article" date="2019" name="Nat. Commun.">
        <title>The genome of broomcorn millet.</title>
        <authorList>
            <person name="Zou C."/>
            <person name="Miki D."/>
            <person name="Li D."/>
            <person name="Tang Q."/>
            <person name="Xiao L."/>
            <person name="Rajput S."/>
            <person name="Deng P."/>
            <person name="Jia W."/>
            <person name="Huang R."/>
            <person name="Zhang M."/>
            <person name="Sun Y."/>
            <person name="Hu J."/>
            <person name="Fu X."/>
            <person name="Schnable P.S."/>
            <person name="Li F."/>
            <person name="Zhang H."/>
            <person name="Feng B."/>
            <person name="Zhu X."/>
            <person name="Liu R."/>
            <person name="Schnable J.C."/>
            <person name="Zhu J.-K."/>
            <person name="Zhang H."/>
        </authorList>
    </citation>
    <scope>NUCLEOTIDE SEQUENCE [LARGE SCALE GENOMIC DNA]</scope>
</reference>
<organism evidence="2 3">
    <name type="scientific">Panicum miliaceum</name>
    <name type="common">Proso millet</name>
    <name type="synonym">Broomcorn millet</name>
    <dbReference type="NCBI Taxonomy" id="4540"/>
    <lineage>
        <taxon>Eukaryota</taxon>
        <taxon>Viridiplantae</taxon>
        <taxon>Streptophyta</taxon>
        <taxon>Embryophyta</taxon>
        <taxon>Tracheophyta</taxon>
        <taxon>Spermatophyta</taxon>
        <taxon>Magnoliopsida</taxon>
        <taxon>Liliopsida</taxon>
        <taxon>Poales</taxon>
        <taxon>Poaceae</taxon>
        <taxon>PACMAD clade</taxon>
        <taxon>Panicoideae</taxon>
        <taxon>Panicodae</taxon>
        <taxon>Paniceae</taxon>
        <taxon>Panicinae</taxon>
        <taxon>Panicum</taxon>
        <taxon>Panicum sect. Panicum</taxon>
    </lineage>
</organism>
<dbReference type="InterPro" id="IPR026669">
    <property type="entry name" value="Arsenite_MeTrfase-like"/>
</dbReference>
<dbReference type="PANTHER" id="PTHR43675:SF11">
    <property type="entry name" value="AMINE OXIDASE DOMAIN-CONTAINING PROTEIN"/>
    <property type="match status" value="1"/>
</dbReference>
<dbReference type="Pfam" id="PF02353">
    <property type="entry name" value="CMAS"/>
    <property type="match status" value="2"/>
</dbReference>
<dbReference type="InterPro" id="IPR029063">
    <property type="entry name" value="SAM-dependent_MTases_sf"/>
</dbReference>
<keyword evidence="3" id="KW-1185">Reference proteome</keyword>
<name>A0A3L6QN79_PANMI</name>
<proteinExistence type="predicted"/>
<accession>A0A3L6QN79</accession>
<evidence type="ECO:0000313" key="2">
    <source>
        <dbReference type="EMBL" id="RLM84634.1"/>
    </source>
</evidence>
<gene>
    <name evidence="2" type="ORF">C2845_PM04G08750</name>
</gene>
<comment type="caution">
    <text evidence="2">The sequence shown here is derived from an EMBL/GenBank/DDBJ whole genome shotgun (WGS) entry which is preliminary data.</text>
</comment>
<evidence type="ECO:0000256" key="1">
    <source>
        <dbReference type="SAM" id="MobiDB-lite"/>
    </source>
</evidence>
<dbReference type="GO" id="GO:0008168">
    <property type="term" value="F:methyltransferase activity"/>
    <property type="evidence" value="ECO:0007669"/>
    <property type="project" value="TreeGrafter"/>
</dbReference>
<sequence>MAAAKATLELNNIQGKRGIWFCGPYQGYRFHEDSVKTGKVAASEFLQWKCDLLVNPKPMVPSWTEAGARLLVARNFERYMTIGNVSILEQGGTTFSFGRACERCPMVTEADLGFAYSYINGYISFVDKREGLLNLVLISLANRGERKRLSSASKSSNIRKGWWTPFLGITGVAFAKYILRHASRKNSVSKAAKNISKHYDLSNDFFALYLDPSMTYSSGIFKAEDESLEAAQLRKLDSLINKAKVESGHHVLDIGSGWGTLAIRLVKKTGCKYTGITLSEEQLKYSERKVKEAGLEDRITFLLCDYRRIPTCHKFDRIISCEMIEHVGHEYMDDFFGCCEYHLADRGLFVLQFIAIPEELYDKMRLRPEFIKEYIFPGGCLPSLARVVSAMTNASRLCVQHLENIGDHYYPTLMHWRDNFVANRKKVSALGFDEKFIRTWEYYLSYCAAMFKSRTIFDYQMTCPNLMKWFEGLGVEPSDMSFSASMRLGKGVGFEWGSRNGVSGVLAQKSNLLSPRFWLVVREIFKFKNHALRYLEDHGRDSDRNETLGKFIQSHRYSQLFQDAYLIPMCACIWSCPPDGVLGFPALLVLSFFRDNHLLELFGRPQWLTVKGGSGSYVSKVREELESMGCEVKTGCEVKSVSRFNEGEVVLLHDRALQLCSDCYCSYYRTRCESTLTKLWMAISGLPKQKVDGSEEMYDSIIFCLHAPDALKVLGAEATLDELRILGAFKYINSDVYFHCDESLMPHNSYAWSSRNFLGTTSSDVCVTYWLNILQNIESSRPFLVTFNPPRIPNHVLLKWQTSHPIPSMAAAKATLELNNIQGKRGIWFCGPYQGYRFHEDSVKAGKVAASEFLQKKCDLLVNPKPMVPSWTEAGARFLVARNFERYMTIGNVSMLEQGGTTFSFGRACERCPVATEADLGLAYSYINGYISFADKREGLVNLIVQEGLVGTLSWNHRSCICKIYFGHASRKNSVSKAAKNISKHYDLSNDFFALYLDPSMTYSSAIFKAEDESLEAAQLRKLDSLINKAKVESGHHVLDIGSGCGTLAIRLVKKTGCKYTGITLSEEQLKYSERKVKEAGLEDRITFLLCDYRRIPTCHKFDRIISWEMIEHVGHEYMDDFFGAFIAIPEELYDRMRRRPEFLKEYIFPGGCLPSLARVVSAMTNASRLCVQHLENIGDHYYPTHALEGQFRGQQKESDSKESGTKSDRDSGTAISSGAKDSGKDADTASSSGATSSDAKESGASSSSASKAASMESSASSSGASMESGANSSASVAFGANSAASMESGASMPRRALGFIEQQARRPTASAGGSWGGGQRRGRREDAEGQTTARETRGKESWRGIKKQRGWKTMQQNGRRIN</sequence>
<feature type="compositionally biased region" description="Low complexity" evidence="1">
    <location>
        <begin position="1229"/>
        <end position="1253"/>
    </location>
</feature>
<dbReference type="PANTHER" id="PTHR43675">
    <property type="entry name" value="ARSENITE METHYLTRANSFERASE"/>
    <property type="match status" value="1"/>
</dbReference>
<dbReference type="InterPro" id="IPR036188">
    <property type="entry name" value="FAD/NAD-bd_sf"/>
</dbReference>
<evidence type="ECO:0008006" key="4">
    <source>
        <dbReference type="Google" id="ProtNLM"/>
    </source>
</evidence>
<feature type="compositionally biased region" description="Polar residues" evidence="1">
    <location>
        <begin position="1354"/>
        <end position="1363"/>
    </location>
</feature>
<feature type="compositionally biased region" description="Basic and acidic residues" evidence="1">
    <location>
        <begin position="1195"/>
        <end position="1212"/>
    </location>
</feature>
<feature type="region of interest" description="Disordered" evidence="1">
    <location>
        <begin position="1191"/>
        <end position="1253"/>
    </location>
</feature>
<evidence type="ECO:0000313" key="3">
    <source>
        <dbReference type="Proteomes" id="UP000275267"/>
    </source>
</evidence>
<dbReference type="Gene3D" id="3.40.50.150">
    <property type="entry name" value="Vaccinia Virus protein VP39"/>
    <property type="match status" value="2"/>
</dbReference>
<dbReference type="CDD" id="cd02440">
    <property type="entry name" value="AdoMet_MTases"/>
    <property type="match status" value="2"/>
</dbReference>
<dbReference type="SUPFAM" id="SSF51905">
    <property type="entry name" value="FAD/NAD(P)-binding domain"/>
    <property type="match status" value="1"/>
</dbReference>
<protein>
    <recommendedName>
        <fullName evidence="4">Cyclopropane-fatty-acyl-phospholipid synthase</fullName>
    </recommendedName>
</protein>
<dbReference type="STRING" id="4540.A0A3L6QN79"/>